<evidence type="ECO:0000259" key="1">
    <source>
        <dbReference type="Pfam" id="PF09524"/>
    </source>
</evidence>
<evidence type="ECO:0000313" key="3">
    <source>
        <dbReference type="Proteomes" id="UP001597362"/>
    </source>
</evidence>
<proteinExistence type="predicted"/>
<organism evidence="2 3">
    <name type="scientific">Paenibacillus yanchengensis</name>
    <dbReference type="NCBI Taxonomy" id="2035833"/>
    <lineage>
        <taxon>Bacteria</taxon>
        <taxon>Bacillati</taxon>
        <taxon>Bacillota</taxon>
        <taxon>Bacilli</taxon>
        <taxon>Bacillales</taxon>
        <taxon>Paenibacillaceae</taxon>
        <taxon>Paenibacillus</taxon>
    </lineage>
</organism>
<dbReference type="Proteomes" id="UP001597362">
    <property type="component" value="Unassembled WGS sequence"/>
</dbReference>
<reference evidence="3" key="1">
    <citation type="journal article" date="2019" name="Int. J. Syst. Evol. Microbiol.">
        <title>The Global Catalogue of Microorganisms (GCM) 10K type strain sequencing project: providing services to taxonomists for standard genome sequencing and annotation.</title>
        <authorList>
            <consortium name="The Broad Institute Genomics Platform"/>
            <consortium name="The Broad Institute Genome Sequencing Center for Infectious Disease"/>
            <person name="Wu L."/>
            <person name="Ma J."/>
        </authorList>
    </citation>
    <scope>NUCLEOTIDE SEQUENCE [LARGE SCALE GENOMIC DNA]</scope>
    <source>
        <strain evidence="3">GH52</strain>
    </source>
</reference>
<dbReference type="EMBL" id="JBHUHO010000051">
    <property type="protein sequence ID" value="MFD2118156.1"/>
    <property type="molecule type" value="Genomic_DNA"/>
</dbReference>
<keyword evidence="3" id="KW-1185">Reference proteome</keyword>
<sequence length="139" mass="16019">MPTKEESKELKHLRNKDIYIVVQYLNEKAGKKFSPETSETIKRINARFAEGFTVEDFKVVIDNKVRDWLHDPRMRNYLRPATLFSPSKFEGYLNEGGTSGEGDSRFQQSIRGNQGTSEFAHLDQSSTIKCDDVYDTSIF</sequence>
<accession>A0ABW4YQZ8</accession>
<dbReference type="InterPro" id="IPR011741">
    <property type="entry name" value="Phg_2220_C"/>
</dbReference>
<dbReference type="RefSeq" id="WP_377775827.1">
    <property type="nucleotide sequence ID" value="NZ_JBHUHO010000051.1"/>
</dbReference>
<comment type="caution">
    <text evidence="2">The sequence shown here is derived from an EMBL/GenBank/DDBJ whole genome shotgun (WGS) entry which is preliminary data.</text>
</comment>
<evidence type="ECO:0000313" key="2">
    <source>
        <dbReference type="EMBL" id="MFD2118156.1"/>
    </source>
</evidence>
<protein>
    <submittedName>
        <fullName evidence="2">Conserved phage C-terminal domain-containing protein</fullName>
    </submittedName>
</protein>
<gene>
    <name evidence="2" type="ORF">ACFSJH_20875</name>
</gene>
<name>A0ABW4YQZ8_9BACL</name>
<dbReference type="Pfam" id="PF09524">
    <property type="entry name" value="Phg_2220_C"/>
    <property type="match status" value="1"/>
</dbReference>
<feature type="domain" description="Phage conserved hypothetical protein C-terminal" evidence="1">
    <location>
        <begin position="21"/>
        <end position="94"/>
    </location>
</feature>
<dbReference type="NCBIfam" id="TIGR02220">
    <property type="entry name" value="phg_TIGR02220"/>
    <property type="match status" value="1"/>
</dbReference>